<dbReference type="InterPro" id="IPR003593">
    <property type="entry name" value="AAA+_ATPase"/>
</dbReference>
<protein>
    <recommendedName>
        <fullName evidence="4">Flagellum-specific ATP synthase</fullName>
        <ecNumber evidence="3">7.1.2.2</ecNumber>
        <ecNumber evidence="16">7.4.2.8</ecNumber>
    </recommendedName>
</protein>
<comment type="catalytic activity">
    <reaction evidence="17">
        <text>ATP + H2O + cellular proteinSide 1 = ADP + phosphate + cellular proteinSide 2.</text>
        <dbReference type="EC" id="7.4.2.8"/>
    </reaction>
</comment>
<feature type="domain" description="AAA+ ATPase" evidence="19">
    <location>
        <begin position="153"/>
        <end position="334"/>
    </location>
</feature>
<accession>A0A014Q024</accession>
<evidence type="ECO:0000313" key="20">
    <source>
        <dbReference type="EMBL" id="EXU76562.1"/>
    </source>
</evidence>
<evidence type="ECO:0000256" key="2">
    <source>
        <dbReference type="ARBA" id="ARBA00008936"/>
    </source>
</evidence>
<keyword evidence="14" id="KW-1006">Bacterial flagellum protein export</keyword>
<dbReference type="PANTHER" id="PTHR15184:SF9">
    <property type="entry name" value="SPI-1 TYPE 3 SECRETION SYSTEM ATPASE"/>
    <property type="match status" value="1"/>
</dbReference>
<evidence type="ECO:0000256" key="8">
    <source>
        <dbReference type="ARBA" id="ARBA00022781"/>
    </source>
</evidence>
<reference evidence="20 21" key="1">
    <citation type="submission" date="2014-02" db="EMBL/GenBank/DDBJ databases">
        <title>Draft genome of Erwinia mallotivora strain BT-MARDI, a papaya dieback pathogen.</title>
        <authorList>
            <person name="Redzuan R."/>
            <person name="Abu Bakar N."/>
            <person name="Badrun R."/>
            <person name="Mohd Raih M.F."/>
            <person name="Rozano L."/>
            <person name="Mat Amin N."/>
        </authorList>
    </citation>
    <scope>NUCLEOTIDE SEQUENCE [LARGE SCALE GENOMIC DNA]</scope>
    <source>
        <strain evidence="20 21">BT-MARDI</strain>
    </source>
</reference>
<dbReference type="InterPro" id="IPR040627">
    <property type="entry name" value="T3SS_ATPase_C"/>
</dbReference>
<dbReference type="GO" id="GO:0030254">
    <property type="term" value="P:protein secretion by the type III secretion system"/>
    <property type="evidence" value="ECO:0007669"/>
    <property type="project" value="InterPro"/>
</dbReference>
<evidence type="ECO:0000256" key="17">
    <source>
        <dbReference type="ARBA" id="ARBA00034006"/>
    </source>
</evidence>
<evidence type="ECO:0000256" key="16">
    <source>
        <dbReference type="ARBA" id="ARBA00024382"/>
    </source>
</evidence>
<dbReference type="GO" id="GO:0005524">
    <property type="term" value="F:ATP binding"/>
    <property type="evidence" value="ECO:0007669"/>
    <property type="project" value="UniProtKB-KW"/>
</dbReference>
<evidence type="ECO:0000256" key="15">
    <source>
        <dbReference type="ARBA" id="ARBA00023310"/>
    </source>
</evidence>
<comment type="function">
    <text evidence="18">Probable catalytic subunit of a protein translocase for flagellum-specific export, or a proton translocase involved in local circuits at the flagellum. May be involved in a specialized protein export pathway that proceeds without signal peptide cleavage.</text>
</comment>
<evidence type="ECO:0000256" key="6">
    <source>
        <dbReference type="ARBA" id="ARBA00022490"/>
    </source>
</evidence>
<keyword evidence="12" id="KW-1278">Translocase</keyword>
<dbReference type="Gene3D" id="3.40.50.12240">
    <property type="match status" value="1"/>
</dbReference>
<evidence type="ECO:0000256" key="7">
    <source>
        <dbReference type="ARBA" id="ARBA00022741"/>
    </source>
</evidence>
<dbReference type="OrthoDB" id="9148544at2"/>
<dbReference type="InterPro" id="IPR005714">
    <property type="entry name" value="ATPase_T3SS_FliI/YscN"/>
</dbReference>
<evidence type="ECO:0000256" key="4">
    <source>
        <dbReference type="ARBA" id="ARBA00020580"/>
    </source>
</evidence>
<gene>
    <name evidence="20" type="ORF">BG55_04630</name>
</gene>
<dbReference type="InterPro" id="IPR027417">
    <property type="entry name" value="P-loop_NTPase"/>
</dbReference>
<dbReference type="CDD" id="cd01426">
    <property type="entry name" value="ATP-synt_F1_V1_A1_AB_FliI_N"/>
    <property type="match status" value="1"/>
</dbReference>
<keyword evidence="8" id="KW-0375">Hydrogen ion transport</keyword>
<dbReference type="EC" id="7.4.2.8" evidence="16"/>
<evidence type="ECO:0000313" key="21">
    <source>
        <dbReference type="Proteomes" id="UP000019918"/>
    </source>
</evidence>
<evidence type="ECO:0000256" key="10">
    <source>
        <dbReference type="ARBA" id="ARBA00022840"/>
    </source>
</evidence>
<evidence type="ECO:0000256" key="14">
    <source>
        <dbReference type="ARBA" id="ARBA00023225"/>
    </source>
</evidence>
<name>A0A014Q024_9GAMM</name>
<dbReference type="InterPro" id="IPR020003">
    <property type="entry name" value="ATPase_a/bsu_AS"/>
</dbReference>
<comment type="subcellular location">
    <subcellularLocation>
        <location evidence="1">Cytoplasm</location>
    </subcellularLocation>
</comment>
<dbReference type="GO" id="GO:0030257">
    <property type="term" value="C:type III protein secretion system complex"/>
    <property type="evidence" value="ECO:0007669"/>
    <property type="project" value="InterPro"/>
</dbReference>
<dbReference type="Pfam" id="PF18269">
    <property type="entry name" value="T3SS_ATPase_C"/>
    <property type="match status" value="1"/>
</dbReference>
<keyword evidence="21" id="KW-1185">Reference proteome</keyword>
<dbReference type="SMART" id="SM00382">
    <property type="entry name" value="AAA"/>
    <property type="match status" value="1"/>
</dbReference>
<dbReference type="GO" id="GO:0008564">
    <property type="term" value="F:protein-exporting ATPase activity"/>
    <property type="evidence" value="ECO:0007669"/>
    <property type="project" value="UniProtKB-EC"/>
</dbReference>
<keyword evidence="6" id="KW-0963">Cytoplasm</keyword>
<dbReference type="Pfam" id="PF00006">
    <property type="entry name" value="ATP-synt_ab"/>
    <property type="match status" value="1"/>
</dbReference>
<keyword evidence="10" id="KW-0067">ATP-binding</keyword>
<dbReference type="InterPro" id="IPR050053">
    <property type="entry name" value="ATPase_alpha/beta_chains"/>
</dbReference>
<evidence type="ECO:0000259" key="19">
    <source>
        <dbReference type="SMART" id="SM00382"/>
    </source>
</evidence>
<evidence type="ECO:0000256" key="3">
    <source>
        <dbReference type="ARBA" id="ARBA00012473"/>
    </source>
</evidence>
<dbReference type="GO" id="GO:0044781">
    <property type="term" value="P:bacterial-type flagellum organization"/>
    <property type="evidence" value="ECO:0007669"/>
    <property type="project" value="UniProtKB-KW"/>
</dbReference>
<organism evidence="20 21">
    <name type="scientific">Erwinia mallotivora</name>
    <dbReference type="NCBI Taxonomy" id="69222"/>
    <lineage>
        <taxon>Bacteria</taxon>
        <taxon>Pseudomonadati</taxon>
        <taxon>Pseudomonadota</taxon>
        <taxon>Gammaproteobacteria</taxon>
        <taxon>Enterobacterales</taxon>
        <taxon>Erwiniaceae</taxon>
        <taxon>Erwinia</taxon>
    </lineage>
</organism>
<evidence type="ECO:0000256" key="18">
    <source>
        <dbReference type="ARBA" id="ARBA00037170"/>
    </source>
</evidence>
<comment type="caution">
    <text evidence="20">The sequence shown here is derived from an EMBL/GenBank/DDBJ whole genome shotgun (WGS) entry which is preliminary data.</text>
</comment>
<dbReference type="PATRIC" id="fig|69222.5.peg.958"/>
<evidence type="ECO:0000256" key="13">
    <source>
        <dbReference type="ARBA" id="ARBA00023065"/>
    </source>
</evidence>
<dbReference type="GO" id="GO:0005737">
    <property type="term" value="C:cytoplasm"/>
    <property type="evidence" value="ECO:0007669"/>
    <property type="project" value="UniProtKB-SubCell"/>
</dbReference>
<keyword evidence="5" id="KW-0813">Transport</keyword>
<evidence type="ECO:0000256" key="9">
    <source>
        <dbReference type="ARBA" id="ARBA00022795"/>
    </source>
</evidence>
<proteinExistence type="inferred from homology"/>
<dbReference type="FunFam" id="3.40.50.12240:FF:000002">
    <property type="entry name" value="Flagellum-specific ATP synthase FliI"/>
    <property type="match status" value="1"/>
</dbReference>
<dbReference type="PANTHER" id="PTHR15184">
    <property type="entry name" value="ATP SYNTHASE"/>
    <property type="match status" value="1"/>
</dbReference>
<evidence type="ECO:0000256" key="11">
    <source>
        <dbReference type="ARBA" id="ARBA00022927"/>
    </source>
</evidence>
<dbReference type="STRING" id="69222.BG55_04630"/>
<dbReference type="InterPro" id="IPR000194">
    <property type="entry name" value="ATPase_F1/V1/A1_a/bsu_nucl-bd"/>
</dbReference>
<dbReference type="EC" id="7.1.2.2" evidence="3"/>
<dbReference type="SUPFAM" id="SSF52540">
    <property type="entry name" value="P-loop containing nucleoside triphosphate hydrolases"/>
    <property type="match status" value="1"/>
</dbReference>
<keyword evidence="9" id="KW-1005">Bacterial flagellum biogenesis</keyword>
<keyword evidence="13" id="KW-0406">Ion transport</keyword>
<dbReference type="PROSITE" id="PS00152">
    <property type="entry name" value="ATPASE_ALPHA_BETA"/>
    <property type="match status" value="1"/>
</dbReference>
<keyword evidence="7" id="KW-0547">Nucleotide-binding</keyword>
<dbReference type="RefSeq" id="WP_034934734.1">
    <property type="nucleotide sequence ID" value="NZ_JFHN01000026.1"/>
</dbReference>
<evidence type="ECO:0000256" key="12">
    <source>
        <dbReference type="ARBA" id="ARBA00022967"/>
    </source>
</evidence>
<dbReference type="NCBIfam" id="TIGR01026">
    <property type="entry name" value="fliI_yscN"/>
    <property type="match status" value="1"/>
</dbReference>
<keyword evidence="15" id="KW-0066">ATP synthesis</keyword>
<sequence length="431" mass="47606">MVAQCFVHLAHPVRIQGNIIEALLPETTIGEICEIQKSILEPEVMGFAQVIGFNKEYTLLSLLGDNHGFCRSNVLLPTGKPFYVQVGDNLPGSIIDATGVIRGRLDDTPPSSLVGGVSIPACGKARDFSQRRPISSPVTTGVRAIDGLLTCGEGQRIGIFAAAGCGKTSLMSMIIEHSSADIYVIGLIGERGREVTEFVEEIKKSSRRSQVILVYSTSDRSCTERCNAAQIASSVACYFSDRGKNVLLFVDSITRYARALRDVALTMGELPARQGYPASVFEALPKLLEQPGCFQSGSVTAFYTVLIENEEEHDVIGDEVRSILDGHIYLSRKLAAKGHYPAIDVLQSISRVFNQITESGHQQMATRFRELLARQQEMQLYIDLGEYRRGENQDNDIAFDKKKIMEEFLKQNMAEKMEMRVCLEVMYGCLA</sequence>
<dbReference type="AlphaFoldDB" id="A0A014Q024"/>
<dbReference type="Proteomes" id="UP000019918">
    <property type="component" value="Unassembled WGS sequence"/>
</dbReference>
<evidence type="ECO:0000256" key="1">
    <source>
        <dbReference type="ARBA" id="ARBA00004496"/>
    </source>
</evidence>
<dbReference type="EMBL" id="JFHN01000026">
    <property type="protein sequence ID" value="EXU76562.1"/>
    <property type="molecule type" value="Genomic_DNA"/>
</dbReference>
<dbReference type="GO" id="GO:0046933">
    <property type="term" value="F:proton-transporting ATP synthase activity, rotational mechanism"/>
    <property type="evidence" value="ECO:0007669"/>
    <property type="project" value="TreeGrafter"/>
</dbReference>
<keyword evidence="11" id="KW-0653">Protein transport</keyword>
<comment type="similarity">
    <text evidence="2">Belongs to the ATPase alpha/beta chains family.</text>
</comment>
<dbReference type="GO" id="GO:0016887">
    <property type="term" value="F:ATP hydrolysis activity"/>
    <property type="evidence" value="ECO:0007669"/>
    <property type="project" value="InterPro"/>
</dbReference>
<dbReference type="NCBIfam" id="NF006012">
    <property type="entry name" value="PRK08149.1"/>
    <property type="match status" value="1"/>
</dbReference>
<evidence type="ECO:0000256" key="5">
    <source>
        <dbReference type="ARBA" id="ARBA00022448"/>
    </source>
</evidence>